<keyword evidence="2" id="KW-1185">Reference proteome</keyword>
<dbReference type="WBParaSite" id="PSAMB.scaffold16333size1352.g36886.t1">
    <property type="protein sequence ID" value="PSAMB.scaffold16333size1352.g36886.t1"/>
    <property type="gene ID" value="PSAMB.scaffold16333size1352.g36886"/>
</dbReference>
<dbReference type="AlphaFoldDB" id="A0A914VAF9"/>
<reference evidence="3" key="1">
    <citation type="submission" date="2022-11" db="UniProtKB">
        <authorList>
            <consortium name="WormBaseParasite"/>
        </authorList>
    </citation>
    <scope>IDENTIFICATION</scope>
</reference>
<accession>A0A914VAF9</accession>
<feature type="compositionally biased region" description="Polar residues" evidence="1">
    <location>
        <begin position="126"/>
        <end position="135"/>
    </location>
</feature>
<name>A0A914VAF9_9BILA</name>
<feature type="compositionally biased region" description="Low complexity" evidence="1">
    <location>
        <begin position="145"/>
        <end position="180"/>
    </location>
</feature>
<evidence type="ECO:0000313" key="3">
    <source>
        <dbReference type="WBParaSite" id="PSAMB.scaffold16333size1352.g36886.t1"/>
    </source>
</evidence>
<organism evidence="2 3">
    <name type="scientific">Plectus sambesii</name>
    <dbReference type="NCBI Taxonomy" id="2011161"/>
    <lineage>
        <taxon>Eukaryota</taxon>
        <taxon>Metazoa</taxon>
        <taxon>Ecdysozoa</taxon>
        <taxon>Nematoda</taxon>
        <taxon>Chromadorea</taxon>
        <taxon>Plectida</taxon>
        <taxon>Plectina</taxon>
        <taxon>Plectoidea</taxon>
        <taxon>Plectidae</taxon>
        <taxon>Plectus</taxon>
    </lineage>
</organism>
<proteinExistence type="predicted"/>
<dbReference type="Proteomes" id="UP000887566">
    <property type="component" value="Unplaced"/>
</dbReference>
<protein>
    <submittedName>
        <fullName evidence="3">Uncharacterized protein</fullName>
    </submittedName>
</protein>
<feature type="compositionally biased region" description="Polar residues" evidence="1">
    <location>
        <begin position="223"/>
        <end position="234"/>
    </location>
</feature>
<feature type="compositionally biased region" description="Low complexity" evidence="1">
    <location>
        <begin position="198"/>
        <end position="209"/>
    </location>
</feature>
<feature type="region of interest" description="Disordered" evidence="1">
    <location>
        <begin position="122"/>
        <end position="234"/>
    </location>
</feature>
<sequence length="234" mass="24784">MGSPYYDHQQQFNMGPHSAPPVQKQHMPSFSYPPMGQERFMSGPSTSGQTTAPPSYYAAARPPLNRTNSGQPRVQPVMGPPVPRKQLICVFSSELGNKAADDVRGQRIGSIIQWHHANVAPHASAQLRQQQQMLGASSLKRERPLSPLASSAPPSGAIPQQQRPPSRKTPQPRTPKTPSSVKQPTTPSGEATPANGQPPATSSSLPSTPVGAGSLCSSIDGVLSTSVDLSLSED</sequence>
<feature type="region of interest" description="Disordered" evidence="1">
    <location>
        <begin position="1"/>
        <end position="52"/>
    </location>
</feature>
<evidence type="ECO:0000313" key="2">
    <source>
        <dbReference type="Proteomes" id="UP000887566"/>
    </source>
</evidence>
<evidence type="ECO:0000256" key="1">
    <source>
        <dbReference type="SAM" id="MobiDB-lite"/>
    </source>
</evidence>